<dbReference type="PANTHER" id="PTHR14527:SF2">
    <property type="entry name" value="PROTEIN MIS12 HOMOLOG"/>
    <property type="match status" value="1"/>
</dbReference>
<gene>
    <name evidence="10" type="ORF">FN846DRAFT_403336</name>
</gene>
<dbReference type="GO" id="GO:0051382">
    <property type="term" value="P:kinetochore assembly"/>
    <property type="evidence" value="ECO:0007669"/>
    <property type="project" value="TreeGrafter"/>
</dbReference>
<evidence type="ECO:0000256" key="3">
    <source>
        <dbReference type="ARBA" id="ARBA00022454"/>
    </source>
</evidence>
<dbReference type="OrthoDB" id="1884855at2759"/>
<evidence type="ECO:0000256" key="8">
    <source>
        <dbReference type="ARBA" id="ARBA00023306"/>
    </source>
</evidence>
<keyword evidence="5" id="KW-0498">Mitosis</keyword>
<protein>
    <submittedName>
        <fullName evidence="10">Mis12 protein-domain-containing protein</fullName>
    </submittedName>
</protein>
<keyword evidence="4" id="KW-0132">Cell division</keyword>
<evidence type="ECO:0000256" key="9">
    <source>
        <dbReference type="ARBA" id="ARBA00023328"/>
    </source>
</evidence>
<dbReference type="PANTHER" id="PTHR14527">
    <property type="entry name" value="PROTEIN MIS12 HOMOLOG"/>
    <property type="match status" value="1"/>
</dbReference>
<comment type="caution">
    <text evidence="10">The sequence shown here is derived from an EMBL/GenBank/DDBJ whole genome shotgun (WGS) entry which is preliminary data.</text>
</comment>
<keyword evidence="9" id="KW-0137">Centromere</keyword>
<evidence type="ECO:0000256" key="6">
    <source>
        <dbReference type="ARBA" id="ARBA00022838"/>
    </source>
</evidence>
<reference evidence="10 11" key="1">
    <citation type="submission" date="2019-09" db="EMBL/GenBank/DDBJ databases">
        <title>Draft genome of the ectomycorrhizal ascomycete Sphaerosporella brunnea.</title>
        <authorList>
            <consortium name="DOE Joint Genome Institute"/>
            <person name="Benucci G.M."/>
            <person name="Marozzi G."/>
            <person name="Antonielli L."/>
            <person name="Sanchez S."/>
            <person name="Marco P."/>
            <person name="Wang X."/>
            <person name="Falini L.B."/>
            <person name="Barry K."/>
            <person name="Haridas S."/>
            <person name="Lipzen A."/>
            <person name="Labutti K."/>
            <person name="Grigoriev I.V."/>
            <person name="Murat C."/>
            <person name="Martin F."/>
            <person name="Albertini E."/>
            <person name="Donnini D."/>
            <person name="Bonito G."/>
        </authorList>
    </citation>
    <scope>NUCLEOTIDE SEQUENCE [LARGE SCALE GENOMIC DNA]</scope>
    <source>
        <strain evidence="10 11">Sb_GMNB300</strain>
    </source>
</reference>
<evidence type="ECO:0000256" key="1">
    <source>
        <dbReference type="ARBA" id="ARBA00004629"/>
    </source>
</evidence>
<keyword evidence="11" id="KW-1185">Reference proteome</keyword>
<dbReference type="GO" id="GO:0051301">
    <property type="term" value="P:cell division"/>
    <property type="evidence" value="ECO:0007669"/>
    <property type="project" value="UniProtKB-KW"/>
</dbReference>
<evidence type="ECO:0000256" key="5">
    <source>
        <dbReference type="ARBA" id="ARBA00022776"/>
    </source>
</evidence>
<sequence>MPIITRESTAVVTEHLGWTPLTLVDDIINSLGELMYGGVESLENMLMSFPPEVLGFKTPAGTIRDTDDSGAPEWTEDEANEIQKGITQLETLWENAIDSNFDKFEIFVMRNIMAIEPELVPWVRLEHHKDLDFGSLPAAPTSDSMEIDSAQPPVLAAEFRNSLRELRQTFLATLQVNLQLRAEKSRNAKMISDLETLVSSLSPSYQGPPTVFSPLAGA</sequence>
<evidence type="ECO:0000256" key="7">
    <source>
        <dbReference type="ARBA" id="ARBA00023054"/>
    </source>
</evidence>
<proteinExistence type="inferred from homology"/>
<dbReference type="GO" id="GO:0000444">
    <property type="term" value="C:MIS12/MIND type complex"/>
    <property type="evidence" value="ECO:0007669"/>
    <property type="project" value="TreeGrafter"/>
</dbReference>
<dbReference type="InterPro" id="IPR008685">
    <property type="entry name" value="Centromere_Mis12"/>
</dbReference>
<dbReference type="EMBL" id="VXIS01000033">
    <property type="protein sequence ID" value="KAA8911623.1"/>
    <property type="molecule type" value="Genomic_DNA"/>
</dbReference>
<keyword evidence="3" id="KW-0158">Chromosome</keyword>
<comment type="similarity">
    <text evidence="2">Belongs to the mis12 family.</text>
</comment>
<dbReference type="AlphaFoldDB" id="A0A5J5F4Z1"/>
<evidence type="ECO:0000313" key="10">
    <source>
        <dbReference type="EMBL" id="KAA8911623.1"/>
    </source>
</evidence>
<name>A0A5J5F4Z1_9PEZI</name>
<evidence type="ECO:0000256" key="4">
    <source>
        <dbReference type="ARBA" id="ARBA00022618"/>
    </source>
</evidence>
<dbReference type="GO" id="GO:0000070">
    <property type="term" value="P:mitotic sister chromatid segregation"/>
    <property type="evidence" value="ECO:0007669"/>
    <property type="project" value="TreeGrafter"/>
</dbReference>
<evidence type="ECO:0000313" key="11">
    <source>
        <dbReference type="Proteomes" id="UP000326924"/>
    </source>
</evidence>
<dbReference type="GO" id="GO:0005634">
    <property type="term" value="C:nucleus"/>
    <property type="evidence" value="ECO:0007669"/>
    <property type="project" value="InterPro"/>
</dbReference>
<comment type="subcellular location">
    <subcellularLocation>
        <location evidence="1">Chromosome</location>
        <location evidence="1">Centromere</location>
        <location evidence="1">Kinetochore</location>
    </subcellularLocation>
</comment>
<dbReference type="Pfam" id="PF05859">
    <property type="entry name" value="Mis12"/>
    <property type="match status" value="1"/>
</dbReference>
<organism evidence="10 11">
    <name type="scientific">Sphaerosporella brunnea</name>
    <dbReference type="NCBI Taxonomy" id="1250544"/>
    <lineage>
        <taxon>Eukaryota</taxon>
        <taxon>Fungi</taxon>
        <taxon>Dikarya</taxon>
        <taxon>Ascomycota</taxon>
        <taxon>Pezizomycotina</taxon>
        <taxon>Pezizomycetes</taxon>
        <taxon>Pezizales</taxon>
        <taxon>Pyronemataceae</taxon>
        <taxon>Sphaerosporella</taxon>
    </lineage>
</organism>
<accession>A0A5J5F4Z1</accession>
<dbReference type="InParanoid" id="A0A5J5F4Z1"/>
<keyword evidence="6" id="KW-0995">Kinetochore</keyword>
<evidence type="ECO:0000256" key="2">
    <source>
        <dbReference type="ARBA" id="ARBA00008643"/>
    </source>
</evidence>
<keyword evidence="8" id="KW-0131">Cell cycle</keyword>
<dbReference type="Proteomes" id="UP000326924">
    <property type="component" value="Unassembled WGS sequence"/>
</dbReference>
<keyword evidence="7" id="KW-0175">Coiled coil</keyword>